<gene>
    <name evidence="6" type="ORF">RD2015_855</name>
</gene>
<reference evidence="6 7" key="1">
    <citation type="submission" date="2015-12" db="EMBL/GenBank/DDBJ databases">
        <title>Complete genome of Roseateles depolymerans KCTC 42856.</title>
        <authorList>
            <person name="Kim K.M."/>
        </authorList>
    </citation>
    <scope>NUCLEOTIDE SEQUENCE [LARGE SCALE GENOMIC DNA]</scope>
    <source>
        <strain evidence="6 7">KCTC 42856</strain>
    </source>
</reference>
<sequence length="438" mass="47412">MSATILELTGVGKTFRSADGHLRPVLQDVDFHLRDGEIVALLGQSGSGKSTLLRIMAGLVKADHGQVRYRGQPLFGPARGISMVFQSFALFPWLTVQQNVELGLEARGMPKAEREKRAEAAIALIGLAGFEGALPRELSGGMRQRVGIARALVTEPDVLLMDEAFSALDVLTGERLREDILELWQDGGMPTKAMLVVSHNIEEAVLMADRVLIFASDPGRIRCQLSVQLPRPRNPESADVRALIDEVYALMTAGASRPGRGHGAVETGAAAPPLVERLPSADVARMDALLELLAEPPFNGRADLPPLSEESGLSDAELLPVAHALALLGLAQLDSGDLQITPLGRRYVEGPNELRRGLFGQQLMTHVPLIGHIRHSLEQEATGQLMDTPVRRLLSEHLNDEEADAVMKTAVSWARHGEVFEYDYNTGKLSVPDGDALT</sequence>
<dbReference type="Pfam" id="PF09821">
    <property type="entry name" value="AAA_assoc_C"/>
    <property type="match status" value="1"/>
</dbReference>
<dbReference type="PANTHER" id="PTHR42788:SF13">
    <property type="entry name" value="ALIPHATIC SULFONATES IMPORT ATP-BINDING PROTEIN SSUB"/>
    <property type="match status" value="1"/>
</dbReference>
<dbReference type="AlphaFoldDB" id="A0A0U3LKF3"/>
<dbReference type="GO" id="GO:0016887">
    <property type="term" value="F:ATP hydrolysis activity"/>
    <property type="evidence" value="ECO:0007669"/>
    <property type="project" value="InterPro"/>
</dbReference>
<keyword evidence="3" id="KW-0472">Membrane</keyword>
<dbReference type="InterPro" id="IPR018632">
    <property type="entry name" value="AAA-associated_dom_C"/>
</dbReference>
<protein>
    <submittedName>
        <fullName evidence="6">Taurine-transporting ATPase</fullName>
    </submittedName>
</protein>
<keyword evidence="7" id="KW-1185">Reference proteome</keyword>
<dbReference type="Proteomes" id="UP000060699">
    <property type="component" value="Chromosome"/>
</dbReference>
<evidence type="ECO:0000256" key="1">
    <source>
        <dbReference type="ARBA" id="ARBA00005417"/>
    </source>
</evidence>
<dbReference type="Gene3D" id="3.40.50.300">
    <property type="entry name" value="P-loop containing nucleotide triphosphate hydrolases"/>
    <property type="match status" value="1"/>
</dbReference>
<dbReference type="InterPro" id="IPR003593">
    <property type="entry name" value="AAA+_ATPase"/>
</dbReference>
<accession>A0A0U3LKF3</accession>
<dbReference type="GO" id="GO:0005524">
    <property type="term" value="F:ATP binding"/>
    <property type="evidence" value="ECO:0007669"/>
    <property type="project" value="UniProtKB-KW"/>
</dbReference>
<dbReference type="PATRIC" id="fig|76731.3.peg.869"/>
<dbReference type="SUPFAM" id="SSF52540">
    <property type="entry name" value="P-loop containing nucleoside triphosphate hydrolases"/>
    <property type="match status" value="1"/>
</dbReference>
<keyword evidence="3" id="KW-1003">Cell membrane</keyword>
<organism evidence="6 7">
    <name type="scientific">Roseateles depolymerans</name>
    <dbReference type="NCBI Taxonomy" id="76731"/>
    <lineage>
        <taxon>Bacteria</taxon>
        <taxon>Pseudomonadati</taxon>
        <taxon>Pseudomonadota</taxon>
        <taxon>Betaproteobacteria</taxon>
        <taxon>Burkholderiales</taxon>
        <taxon>Sphaerotilaceae</taxon>
        <taxon>Roseateles</taxon>
    </lineage>
</organism>
<evidence type="ECO:0000256" key="4">
    <source>
        <dbReference type="ARBA" id="ARBA00022741"/>
    </source>
</evidence>
<dbReference type="RefSeq" id="WP_058933836.1">
    <property type="nucleotide sequence ID" value="NZ_CP013729.1"/>
</dbReference>
<keyword evidence="5" id="KW-0067">ATP-binding</keyword>
<dbReference type="PROSITE" id="PS00211">
    <property type="entry name" value="ABC_TRANSPORTER_1"/>
    <property type="match status" value="1"/>
</dbReference>
<dbReference type="EMBL" id="CP013729">
    <property type="protein sequence ID" value="ALV05351.1"/>
    <property type="molecule type" value="Genomic_DNA"/>
</dbReference>
<keyword evidence="2" id="KW-0813">Transport</keyword>
<dbReference type="PANTHER" id="PTHR42788">
    <property type="entry name" value="TAURINE IMPORT ATP-BINDING PROTEIN-RELATED"/>
    <property type="match status" value="1"/>
</dbReference>
<evidence type="ECO:0000256" key="2">
    <source>
        <dbReference type="ARBA" id="ARBA00022448"/>
    </source>
</evidence>
<dbReference type="Pfam" id="PF00005">
    <property type="entry name" value="ABC_tran"/>
    <property type="match status" value="1"/>
</dbReference>
<dbReference type="SMART" id="SM00382">
    <property type="entry name" value="AAA"/>
    <property type="match status" value="1"/>
</dbReference>
<dbReference type="InterPro" id="IPR017871">
    <property type="entry name" value="ABC_transporter-like_CS"/>
</dbReference>
<evidence type="ECO:0000313" key="6">
    <source>
        <dbReference type="EMBL" id="ALV05351.1"/>
    </source>
</evidence>
<comment type="similarity">
    <text evidence="1">Belongs to the ABC transporter superfamily.</text>
</comment>
<dbReference type="KEGG" id="rdp:RD2015_855"/>
<dbReference type="CDD" id="cd03293">
    <property type="entry name" value="ABC_NrtD_SsuB_transporters"/>
    <property type="match status" value="1"/>
</dbReference>
<dbReference type="PROSITE" id="PS50893">
    <property type="entry name" value="ABC_TRANSPORTER_2"/>
    <property type="match status" value="1"/>
</dbReference>
<evidence type="ECO:0000256" key="5">
    <source>
        <dbReference type="ARBA" id="ARBA00022840"/>
    </source>
</evidence>
<dbReference type="InterPro" id="IPR003439">
    <property type="entry name" value="ABC_transporter-like_ATP-bd"/>
</dbReference>
<keyword evidence="4" id="KW-0547">Nucleotide-binding</keyword>
<name>A0A0U3LKF3_9BURK</name>
<evidence type="ECO:0000256" key="3">
    <source>
        <dbReference type="ARBA" id="ARBA00022475"/>
    </source>
</evidence>
<proteinExistence type="inferred from homology"/>
<dbReference type="STRING" id="76731.RD2015_855"/>
<dbReference type="InterPro" id="IPR050166">
    <property type="entry name" value="ABC_transporter_ATP-bind"/>
</dbReference>
<dbReference type="OrthoDB" id="8683598at2"/>
<evidence type="ECO:0000313" key="7">
    <source>
        <dbReference type="Proteomes" id="UP000060699"/>
    </source>
</evidence>
<dbReference type="InterPro" id="IPR027417">
    <property type="entry name" value="P-loop_NTPase"/>
</dbReference>